<feature type="region of interest" description="Disordered" evidence="1">
    <location>
        <begin position="57"/>
        <end position="87"/>
    </location>
</feature>
<accession>A0A8H8D9W2</accession>
<proteinExistence type="predicted"/>
<evidence type="ECO:0000313" key="3">
    <source>
        <dbReference type="Proteomes" id="UP000669133"/>
    </source>
</evidence>
<evidence type="ECO:0000313" key="2">
    <source>
        <dbReference type="EMBL" id="KAG5418114.1"/>
    </source>
</evidence>
<keyword evidence="3" id="KW-1185">Reference proteome</keyword>
<evidence type="ECO:0000256" key="1">
    <source>
        <dbReference type="SAM" id="MobiDB-lite"/>
    </source>
</evidence>
<gene>
    <name evidence="2" type="ORF">I9W82_004443</name>
</gene>
<sequence length="87" mass="9775">MRANSTQISNRMFKTQRMIIMVIATMLILLLVITSLAGHHEKVINQVKSYTDKASESLSGFYKPSDKSPSSESQEEAQKEGVKENQD</sequence>
<comment type="caution">
    <text evidence="2">The sequence shown here is derived from an EMBL/GenBank/DDBJ whole genome shotgun (WGS) entry which is preliminary data.</text>
</comment>
<organism evidence="2 3">
    <name type="scientific">Candida metapsilosis</name>
    <dbReference type="NCBI Taxonomy" id="273372"/>
    <lineage>
        <taxon>Eukaryota</taxon>
        <taxon>Fungi</taxon>
        <taxon>Dikarya</taxon>
        <taxon>Ascomycota</taxon>
        <taxon>Saccharomycotina</taxon>
        <taxon>Pichiomycetes</taxon>
        <taxon>Debaryomycetaceae</taxon>
        <taxon>Candida/Lodderomyces clade</taxon>
        <taxon>Candida</taxon>
    </lineage>
</organism>
<dbReference type="EMBL" id="JAEOAQ010000006">
    <property type="protein sequence ID" value="KAG5418114.1"/>
    <property type="molecule type" value="Genomic_DNA"/>
</dbReference>
<dbReference type="AlphaFoldDB" id="A0A8H8D9W2"/>
<dbReference type="RefSeq" id="XP_067547230.1">
    <property type="nucleotide sequence ID" value="XM_067693516.1"/>
</dbReference>
<protein>
    <submittedName>
        <fullName evidence="2">Uncharacterized protein</fullName>
    </submittedName>
</protein>
<reference evidence="2 3" key="1">
    <citation type="submission" date="2020-12" db="EMBL/GenBank/DDBJ databases">
        <title>Effect of drift, selection, and recombination on the evolution of hybrid genomes in Candida yeast pathogens.</title>
        <authorList>
            <person name="Mixao V."/>
            <person name="Ksiezopolska E."/>
            <person name="Saus E."/>
            <person name="Boekhout T."/>
            <person name="Gacser A."/>
            <person name="Gabaldon T."/>
        </authorList>
    </citation>
    <scope>NUCLEOTIDE SEQUENCE [LARGE SCALE GENOMIC DNA]</scope>
    <source>
        <strain evidence="2 3">BP57</strain>
    </source>
</reference>
<name>A0A8H8D9W2_9ASCO</name>
<dbReference type="GeneID" id="93653072"/>
<dbReference type="Proteomes" id="UP000669133">
    <property type="component" value="Unassembled WGS sequence"/>
</dbReference>
<dbReference type="OrthoDB" id="4024724at2759"/>
<feature type="compositionally biased region" description="Basic and acidic residues" evidence="1">
    <location>
        <begin position="76"/>
        <end position="87"/>
    </location>
</feature>